<feature type="region of interest" description="Disordered" evidence="1">
    <location>
        <begin position="64"/>
        <end position="133"/>
    </location>
</feature>
<gene>
    <name evidence="2" type="ORF">DCAF_LOCUS13273</name>
</gene>
<proteinExistence type="predicted"/>
<sequence length="267" mass="30550">MGLIMVMILEKLEEIPPELLSLLSGTVTKDNQNVLPIARELGGMPCMRPAEQCMKGALAEKSNGIELQDSVSSAERDEKNLEEDKHEEAVVEERKEARELEPVVEKDREESSKEQGFEEEAGPQERKANRDKNMYWKRREQFSKGRLQLETGIETKAVKSRFLKRREGLSSEEVAKQKVKKRAKKDENGQKKPVCRGRQVIKTRCSQHQMHEFLSNLEGNKRSIIQSSIFSAFLDIPKRSIRPSMAHALIERYDAEMDAFILAGQPK</sequence>
<reference evidence="2 3" key="1">
    <citation type="submission" date="2024-01" db="EMBL/GenBank/DDBJ databases">
        <authorList>
            <person name="Waweru B."/>
        </authorList>
    </citation>
    <scope>NUCLEOTIDE SEQUENCE [LARGE SCALE GENOMIC DNA]</scope>
</reference>
<protein>
    <submittedName>
        <fullName evidence="2">Uncharacterized protein</fullName>
    </submittedName>
</protein>
<feature type="compositionally biased region" description="Basic and acidic residues" evidence="1">
    <location>
        <begin position="123"/>
        <end position="133"/>
    </location>
</feature>
<dbReference type="Proteomes" id="UP001314170">
    <property type="component" value="Unassembled WGS sequence"/>
</dbReference>
<organism evidence="2 3">
    <name type="scientific">Dovyalis caffra</name>
    <dbReference type="NCBI Taxonomy" id="77055"/>
    <lineage>
        <taxon>Eukaryota</taxon>
        <taxon>Viridiplantae</taxon>
        <taxon>Streptophyta</taxon>
        <taxon>Embryophyta</taxon>
        <taxon>Tracheophyta</taxon>
        <taxon>Spermatophyta</taxon>
        <taxon>Magnoliopsida</taxon>
        <taxon>eudicotyledons</taxon>
        <taxon>Gunneridae</taxon>
        <taxon>Pentapetalae</taxon>
        <taxon>rosids</taxon>
        <taxon>fabids</taxon>
        <taxon>Malpighiales</taxon>
        <taxon>Salicaceae</taxon>
        <taxon>Flacourtieae</taxon>
        <taxon>Dovyalis</taxon>
    </lineage>
</organism>
<dbReference type="EMBL" id="CAWUPB010001111">
    <property type="protein sequence ID" value="CAK7338230.1"/>
    <property type="molecule type" value="Genomic_DNA"/>
</dbReference>
<keyword evidence="3" id="KW-1185">Reference proteome</keyword>
<feature type="compositionally biased region" description="Basic and acidic residues" evidence="1">
    <location>
        <begin position="74"/>
        <end position="116"/>
    </location>
</feature>
<evidence type="ECO:0000313" key="3">
    <source>
        <dbReference type="Proteomes" id="UP001314170"/>
    </source>
</evidence>
<accession>A0AAV1RQU4</accession>
<comment type="caution">
    <text evidence="2">The sequence shown here is derived from an EMBL/GenBank/DDBJ whole genome shotgun (WGS) entry which is preliminary data.</text>
</comment>
<name>A0AAV1RQU4_9ROSI</name>
<dbReference type="AlphaFoldDB" id="A0AAV1RQU4"/>
<evidence type="ECO:0000313" key="2">
    <source>
        <dbReference type="EMBL" id="CAK7338230.1"/>
    </source>
</evidence>
<evidence type="ECO:0000256" key="1">
    <source>
        <dbReference type="SAM" id="MobiDB-lite"/>
    </source>
</evidence>